<reference evidence="2" key="1">
    <citation type="submission" date="2019-09" db="EMBL/GenBank/DDBJ databases">
        <title>In-depth cultivation of the pig gut microbiome towards novel bacterial diversity and tailored functional studies.</title>
        <authorList>
            <person name="Wylensek D."/>
            <person name="Hitch T.C.A."/>
            <person name="Clavel T."/>
        </authorList>
    </citation>
    <scope>NUCLEOTIDE SEQUENCE</scope>
    <source>
        <strain evidence="2">RF-744-FAT-WT-3</strain>
    </source>
</reference>
<name>A0A6A8M6V8_9FIRM</name>
<evidence type="ECO:0000313" key="2">
    <source>
        <dbReference type="EMBL" id="MST68430.1"/>
    </source>
</evidence>
<dbReference type="AlphaFoldDB" id="A0A6A8M6V8"/>
<accession>A0A6A8M6V8</accession>
<dbReference type="PANTHER" id="PTHR43404:SF2">
    <property type="entry name" value="LIPOPOLYSACCHARIDE CHOLINEPHOSPHOTRANSFERASE LICD"/>
    <property type="match status" value="1"/>
</dbReference>
<dbReference type="Pfam" id="PF04991">
    <property type="entry name" value="LicD"/>
    <property type="match status" value="1"/>
</dbReference>
<sequence length="287" mass="33855">MKLKYYEEKTLKQLQKIELMILKEFDEFCNAHEINYVVIGGTALGAVRHGGFIPWDDDIDVMMEKPDYDKFLLIAEKELNHRYYILNRETDRNVPVMNTHLCLRDTVFKTHDQKKIKDSGIFLDIFCFDNVPDDDDAMKRQWRRAWFWGKMMTLSEVKDPVIMVTGIKASIFKVILLVAHDLIKVIGPSSDYCYQKANYYRNVYNNSKTKRTAYFFDTTLYMELFNKEDIFPPTRVDFEGIAVNAPNKIEKYLTETYGDYMTLPPEEKRHNHVPDELDFGPYNDIAD</sequence>
<dbReference type="PANTHER" id="PTHR43404">
    <property type="entry name" value="LIPOPOLYSACCHARIDE CHOLINEPHOSPHOTRANSFERASE LICD"/>
    <property type="match status" value="1"/>
</dbReference>
<feature type="domain" description="LicD/FKTN/FKRP nucleotidyltransferase" evidence="1">
    <location>
        <begin position="29"/>
        <end position="258"/>
    </location>
</feature>
<organism evidence="2">
    <name type="scientific">Baileyella intestinalis</name>
    <dbReference type="NCBI Taxonomy" id="2606709"/>
    <lineage>
        <taxon>Bacteria</taxon>
        <taxon>Bacillati</taxon>
        <taxon>Bacillota</taxon>
        <taxon>Clostridia</taxon>
        <taxon>Peptostreptococcales</taxon>
        <taxon>Anaerovoracaceae</taxon>
        <taxon>Baileyella</taxon>
    </lineage>
</organism>
<protein>
    <submittedName>
        <fullName evidence="2">LicD family protein</fullName>
    </submittedName>
</protein>
<gene>
    <name evidence="2" type="ORF">FYJ66_02330</name>
</gene>
<evidence type="ECO:0000259" key="1">
    <source>
        <dbReference type="Pfam" id="PF04991"/>
    </source>
</evidence>
<proteinExistence type="predicted"/>
<dbReference type="GO" id="GO:0009100">
    <property type="term" value="P:glycoprotein metabolic process"/>
    <property type="evidence" value="ECO:0007669"/>
    <property type="project" value="UniProtKB-ARBA"/>
</dbReference>
<dbReference type="InterPro" id="IPR007074">
    <property type="entry name" value="LicD/FKTN/FKRP_NTP_transf"/>
</dbReference>
<comment type="caution">
    <text evidence="2">The sequence shown here is derived from an EMBL/GenBank/DDBJ whole genome shotgun (WGS) entry which is preliminary data.</text>
</comment>
<dbReference type="InterPro" id="IPR052942">
    <property type="entry name" value="LPS_cholinephosphotransferase"/>
</dbReference>
<dbReference type="EMBL" id="VUNB01000002">
    <property type="protein sequence ID" value="MST68430.1"/>
    <property type="molecule type" value="Genomic_DNA"/>
</dbReference>